<evidence type="ECO:0000256" key="4">
    <source>
        <dbReference type="ARBA" id="ARBA00022840"/>
    </source>
</evidence>
<sequence length="285" mass="30164">MPQTSSTAAAPPAIELRGVSRRFADPGGRSVGVHPTSLIVPQGEIHGIIGFSGAGKSTLLRIVNLLERPDAGEVVVHGETLTRLSAAGLRQARHRIGMIFQHFNLLHNLTVADNVALPMRIAGESPARIAERVRVCLDFVGLAEKADVYPGRLSGGQKQRVAIARALAPEPHVLLADEPTSALDPRTTLDLLGVLADANRKFGVTILLVSHEMEVIRRLCHRVSVMEGGRIVEQLDIAGGRIPEGSRLAGWLQDFGAVGPAASPSPSTPPQDGAPSHFALEAAHA</sequence>
<evidence type="ECO:0000256" key="3">
    <source>
        <dbReference type="ARBA" id="ARBA00022741"/>
    </source>
</evidence>
<dbReference type="Pfam" id="PF00005">
    <property type="entry name" value="ABC_tran"/>
    <property type="match status" value="1"/>
</dbReference>
<keyword evidence="11" id="KW-1185">Reference proteome</keyword>
<evidence type="ECO:0000256" key="5">
    <source>
        <dbReference type="ARBA" id="ARBA00022967"/>
    </source>
</evidence>
<keyword evidence="3" id="KW-0547">Nucleotide-binding</keyword>
<keyword evidence="5" id="KW-1278">Translocase</keyword>
<feature type="region of interest" description="Disordered" evidence="8">
    <location>
        <begin position="259"/>
        <end position="285"/>
    </location>
</feature>
<reference evidence="10 11" key="1">
    <citation type="submission" date="2020-04" db="EMBL/GenBank/DDBJ databases">
        <title>Zoogloea sp. G-4-1-14 isolated from soil.</title>
        <authorList>
            <person name="Dahal R.H."/>
        </authorList>
    </citation>
    <scope>NUCLEOTIDE SEQUENCE [LARGE SCALE GENOMIC DNA]</scope>
    <source>
        <strain evidence="10 11">G-4-1-14</strain>
    </source>
</reference>
<evidence type="ECO:0000256" key="8">
    <source>
        <dbReference type="SAM" id="MobiDB-lite"/>
    </source>
</evidence>
<feature type="domain" description="ABC transporter" evidence="9">
    <location>
        <begin position="14"/>
        <end position="253"/>
    </location>
</feature>
<dbReference type="InterPro" id="IPR017871">
    <property type="entry name" value="ABC_transporter-like_CS"/>
</dbReference>
<dbReference type="SMART" id="SM00382">
    <property type="entry name" value="AAA"/>
    <property type="match status" value="1"/>
</dbReference>
<dbReference type="PANTHER" id="PTHR43166">
    <property type="entry name" value="AMINO ACID IMPORT ATP-BINDING PROTEIN"/>
    <property type="match status" value="1"/>
</dbReference>
<keyword evidence="7" id="KW-0472">Membrane</keyword>
<dbReference type="Proteomes" id="UP000580043">
    <property type="component" value="Unassembled WGS sequence"/>
</dbReference>
<gene>
    <name evidence="10" type="ORF">HHL15_25125</name>
</gene>
<evidence type="ECO:0000256" key="2">
    <source>
        <dbReference type="ARBA" id="ARBA00022475"/>
    </source>
</evidence>
<dbReference type="GO" id="GO:0016887">
    <property type="term" value="F:ATP hydrolysis activity"/>
    <property type="evidence" value="ECO:0007669"/>
    <property type="project" value="InterPro"/>
</dbReference>
<dbReference type="SUPFAM" id="SSF52540">
    <property type="entry name" value="P-loop containing nucleoside triphosphate hydrolases"/>
    <property type="match status" value="1"/>
</dbReference>
<keyword evidence="1" id="KW-0813">Transport</keyword>
<dbReference type="InterPro" id="IPR027417">
    <property type="entry name" value="P-loop_NTPase"/>
</dbReference>
<accession>A0A848GE40</accession>
<dbReference type="PANTHER" id="PTHR43166:SF30">
    <property type="entry name" value="METHIONINE IMPORT ATP-BINDING PROTEIN METN"/>
    <property type="match status" value="1"/>
</dbReference>
<dbReference type="Gene3D" id="3.40.50.300">
    <property type="entry name" value="P-loop containing nucleotide triphosphate hydrolases"/>
    <property type="match status" value="1"/>
</dbReference>
<dbReference type="InterPro" id="IPR003439">
    <property type="entry name" value="ABC_transporter-like_ATP-bd"/>
</dbReference>
<dbReference type="RefSeq" id="WP_169148534.1">
    <property type="nucleotide sequence ID" value="NZ_JABBGA010000045.1"/>
</dbReference>
<organism evidence="10 11">
    <name type="scientific">Zoogloea dura</name>
    <dbReference type="NCBI Taxonomy" id="2728840"/>
    <lineage>
        <taxon>Bacteria</taxon>
        <taxon>Pseudomonadati</taxon>
        <taxon>Pseudomonadota</taxon>
        <taxon>Betaproteobacteria</taxon>
        <taxon>Rhodocyclales</taxon>
        <taxon>Zoogloeaceae</taxon>
        <taxon>Zoogloea</taxon>
    </lineage>
</organism>
<protein>
    <submittedName>
        <fullName evidence="10">ATP-binding cassette domain-containing protein</fullName>
    </submittedName>
</protein>
<keyword evidence="2" id="KW-1003">Cell membrane</keyword>
<evidence type="ECO:0000313" key="10">
    <source>
        <dbReference type="EMBL" id="NML29035.1"/>
    </source>
</evidence>
<dbReference type="InterPro" id="IPR050086">
    <property type="entry name" value="MetN_ABC_transporter-like"/>
</dbReference>
<keyword evidence="4 10" id="KW-0067">ATP-binding</keyword>
<keyword evidence="6" id="KW-0029">Amino-acid transport</keyword>
<dbReference type="InterPro" id="IPR003593">
    <property type="entry name" value="AAA+_ATPase"/>
</dbReference>
<evidence type="ECO:0000256" key="1">
    <source>
        <dbReference type="ARBA" id="ARBA00022448"/>
    </source>
</evidence>
<dbReference type="GO" id="GO:0005524">
    <property type="term" value="F:ATP binding"/>
    <property type="evidence" value="ECO:0007669"/>
    <property type="project" value="UniProtKB-KW"/>
</dbReference>
<dbReference type="EMBL" id="JABBGA010000045">
    <property type="protein sequence ID" value="NML29035.1"/>
    <property type="molecule type" value="Genomic_DNA"/>
</dbReference>
<evidence type="ECO:0000259" key="9">
    <source>
        <dbReference type="PROSITE" id="PS50893"/>
    </source>
</evidence>
<dbReference type="PROSITE" id="PS00211">
    <property type="entry name" value="ABC_TRANSPORTER_1"/>
    <property type="match status" value="1"/>
</dbReference>
<dbReference type="PROSITE" id="PS50893">
    <property type="entry name" value="ABC_TRANSPORTER_2"/>
    <property type="match status" value="1"/>
</dbReference>
<comment type="caution">
    <text evidence="10">The sequence shown here is derived from an EMBL/GenBank/DDBJ whole genome shotgun (WGS) entry which is preliminary data.</text>
</comment>
<proteinExistence type="predicted"/>
<evidence type="ECO:0000256" key="7">
    <source>
        <dbReference type="ARBA" id="ARBA00023136"/>
    </source>
</evidence>
<dbReference type="GO" id="GO:0006865">
    <property type="term" value="P:amino acid transport"/>
    <property type="evidence" value="ECO:0007669"/>
    <property type="project" value="UniProtKB-KW"/>
</dbReference>
<name>A0A848GE40_9RHOO</name>
<dbReference type="AlphaFoldDB" id="A0A848GE40"/>
<evidence type="ECO:0000313" key="11">
    <source>
        <dbReference type="Proteomes" id="UP000580043"/>
    </source>
</evidence>
<evidence type="ECO:0000256" key="6">
    <source>
        <dbReference type="ARBA" id="ARBA00022970"/>
    </source>
</evidence>